<dbReference type="Pfam" id="PF12146">
    <property type="entry name" value="Hydrolase_4"/>
    <property type="match status" value="1"/>
</dbReference>
<dbReference type="PANTHER" id="PTHR12277:SF81">
    <property type="entry name" value="PROTEIN ABHD13"/>
    <property type="match status" value="1"/>
</dbReference>
<feature type="domain" description="Peptidase S33 tripeptidyl aminopeptidase-like C-terminal" evidence="1">
    <location>
        <begin position="197"/>
        <end position="272"/>
    </location>
</feature>
<accession>A0ABS6VQ66</accession>
<proteinExistence type="predicted"/>
<evidence type="ECO:0000259" key="2">
    <source>
        <dbReference type="Pfam" id="PF12146"/>
    </source>
</evidence>
<dbReference type="Proteomes" id="UP001166291">
    <property type="component" value="Unassembled WGS sequence"/>
</dbReference>
<protein>
    <submittedName>
        <fullName evidence="3">Alpha/beta hydrolase</fullName>
    </submittedName>
</protein>
<dbReference type="InterPro" id="IPR022742">
    <property type="entry name" value="Hydrolase_4"/>
</dbReference>
<dbReference type="InterPro" id="IPR013595">
    <property type="entry name" value="Pept_S33_TAP-like_C"/>
</dbReference>
<evidence type="ECO:0000259" key="1">
    <source>
        <dbReference type="Pfam" id="PF08386"/>
    </source>
</evidence>
<keyword evidence="4" id="KW-1185">Reference proteome</keyword>
<sequence length="297" mass="32086">MAAVFLMASVARGMSFLRVLVLIFVFMLSACESLLFFPQQQLVRSPADVGLAYVDVRITTADGGTVSAWWLPAEGKVEATVLFAHGNAENISTHLASVYWLPARGINVLLIDYRGYGQSSGEASVRGAQMDILAALQHLSAQQALADTPIVVLGQSIGASLAGVAVARNGRQYPALAGVILDAGFTGYADIAKKVAASNWLTWPFQCLAAWAMPEGENLLDEISAISPLPLLLIHGRDDPVVPYRHAERLLAAARQPKTLISYEGGHIQTFSRTENRDLVAGFIRDAAERWRASRKQ</sequence>
<name>A0ABS6VQ66_9GAMM</name>
<dbReference type="GO" id="GO:0016787">
    <property type="term" value="F:hydrolase activity"/>
    <property type="evidence" value="ECO:0007669"/>
    <property type="project" value="UniProtKB-KW"/>
</dbReference>
<evidence type="ECO:0000313" key="3">
    <source>
        <dbReference type="EMBL" id="MBW2940462.1"/>
    </source>
</evidence>
<evidence type="ECO:0000313" key="4">
    <source>
        <dbReference type="Proteomes" id="UP001166291"/>
    </source>
</evidence>
<comment type="caution">
    <text evidence="3">The sequence shown here is derived from an EMBL/GenBank/DDBJ whole genome shotgun (WGS) entry which is preliminary data.</text>
</comment>
<gene>
    <name evidence="3" type="ORF">KXJ70_06735</name>
</gene>
<organism evidence="3 4">
    <name type="scientific">Zhongshania aquimaris</name>
    <dbReference type="NCBI Taxonomy" id="2857107"/>
    <lineage>
        <taxon>Bacteria</taxon>
        <taxon>Pseudomonadati</taxon>
        <taxon>Pseudomonadota</taxon>
        <taxon>Gammaproteobacteria</taxon>
        <taxon>Cellvibrionales</taxon>
        <taxon>Spongiibacteraceae</taxon>
        <taxon>Zhongshania</taxon>
    </lineage>
</organism>
<dbReference type="EMBL" id="JAHWDQ010000001">
    <property type="protein sequence ID" value="MBW2940462.1"/>
    <property type="molecule type" value="Genomic_DNA"/>
</dbReference>
<reference evidence="3" key="1">
    <citation type="submission" date="2021-07" db="EMBL/GenBank/DDBJ databases">
        <title>Zhongshania sp. CAU 1632 isolated from seawater.</title>
        <authorList>
            <person name="Kim W."/>
        </authorList>
    </citation>
    <scope>NUCLEOTIDE SEQUENCE</scope>
    <source>
        <strain evidence="3">CAU 1632</strain>
    </source>
</reference>
<dbReference type="RefSeq" id="WP_219042656.1">
    <property type="nucleotide sequence ID" value="NZ_JAHWDQ010000001.1"/>
</dbReference>
<dbReference type="Pfam" id="PF08386">
    <property type="entry name" value="Abhydrolase_4"/>
    <property type="match status" value="1"/>
</dbReference>
<dbReference type="PANTHER" id="PTHR12277">
    <property type="entry name" value="ALPHA/BETA HYDROLASE DOMAIN-CONTAINING PROTEIN"/>
    <property type="match status" value="1"/>
</dbReference>
<keyword evidence="3" id="KW-0378">Hydrolase</keyword>
<feature type="domain" description="Serine aminopeptidase S33" evidence="2">
    <location>
        <begin position="76"/>
        <end position="196"/>
    </location>
</feature>